<dbReference type="InterPro" id="IPR050204">
    <property type="entry name" value="AraC_XylS_family_regulators"/>
</dbReference>
<dbReference type="EMBL" id="CP010429">
    <property type="protein sequence ID" value="AKD56250.1"/>
    <property type="molecule type" value="Genomic_DNA"/>
</dbReference>
<proteinExistence type="predicted"/>
<reference evidence="7 8" key="1">
    <citation type="journal article" date="2014" name="Curr. Microbiol.">
        <title>Spirosoma radiotolerans sp. nov., a gamma-radiation-resistant bacterium isolated from gamma ray-irradiated soil.</title>
        <authorList>
            <person name="Lee J.J."/>
            <person name="Srinivasan S."/>
            <person name="Lim S."/>
            <person name="Joe M."/>
            <person name="Im S."/>
            <person name="Bae S.I."/>
            <person name="Park K.R."/>
            <person name="Han J.H."/>
            <person name="Park S.H."/>
            <person name="Joo B.M."/>
            <person name="Park S.J."/>
            <person name="Kim M.K."/>
        </authorList>
    </citation>
    <scope>NUCLEOTIDE SEQUENCE [LARGE SCALE GENOMIC DNA]</scope>
    <source>
        <strain evidence="7 8">DG5A</strain>
    </source>
</reference>
<dbReference type="InterPro" id="IPR014710">
    <property type="entry name" value="RmlC-like_jellyroll"/>
</dbReference>
<dbReference type="GO" id="GO:0003700">
    <property type="term" value="F:DNA-binding transcription factor activity"/>
    <property type="evidence" value="ECO:0007669"/>
    <property type="project" value="InterPro"/>
</dbReference>
<dbReference type="InterPro" id="IPR018060">
    <property type="entry name" value="HTH_AraC"/>
</dbReference>
<keyword evidence="4" id="KW-0010">Activator</keyword>
<dbReference type="PANTHER" id="PTHR46796:SF13">
    <property type="entry name" value="HTH-TYPE TRANSCRIPTIONAL ACTIVATOR RHAS"/>
    <property type="match status" value="1"/>
</dbReference>
<dbReference type="AlphaFoldDB" id="A0A0E3ZX87"/>
<evidence type="ECO:0000256" key="2">
    <source>
        <dbReference type="ARBA" id="ARBA00023015"/>
    </source>
</evidence>
<dbReference type="PROSITE" id="PS01124">
    <property type="entry name" value="HTH_ARAC_FAMILY_2"/>
    <property type="match status" value="1"/>
</dbReference>
<evidence type="ECO:0000256" key="5">
    <source>
        <dbReference type="ARBA" id="ARBA00023163"/>
    </source>
</evidence>
<dbReference type="SUPFAM" id="SSF46689">
    <property type="entry name" value="Homeodomain-like"/>
    <property type="match status" value="2"/>
</dbReference>
<feature type="domain" description="HTH araC/xylS-type" evidence="6">
    <location>
        <begin position="181"/>
        <end position="281"/>
    </location>
</feature>
<evidence type="ECO:0000259" key="6">
    <source>
        <dbReference type="PROSITE" id="PS01124"/>
    </source>
</evidence>
<dbReference type="Pfam" id="PF12833">
    <property type="entry name" value="HTH_18"/>
    <property type="match status" value="1"/>
</dbReference>
<dbReference type="Proteomes" id="UP000033054">
    <property type="component" value="Chromosome"/>
</dbReference>
<dbReference type="HOGENOM" id="CLU_000445_88_3_10"/>
<dbReference type="SUPFAM" id="SSF51215">
    <property type="entry name" value="Regulatory protein AraC"/>
    <property type="match status" value="1"/>
</dbReference>
<dbReference type="PROSITE" id="PS00041">
    <property type="entry name" value="HTH_ARAC_FAMILY_1"/>
    <property type="match status" value="1"/>
</dbReference>
<evidence type="ECO:0000256" key="1">
    <source>
        <dbReference type="ARBA" id="ARBA00022490"/>
    </source>
</evidence>
<dbReference type="OrthoDB" id="2569619at2"/>
<keyword evidence="2" id="KW-0805">Transcription regulation</keyword>
<evidence type="ECO:0000256" key="4">
    <source>
        <dbReference type="ARBA" id="ARBA00023159"/>
    </source>
</evidence>
<dbReference type="GO" id="GO:0043565">
    <property type="term" value="F:sequence-specific DNA binding"/>
    <property type="evidence" value="ECO:0007669"/>
    <property type="project" value="InterPro"/>
</dbReference>
<keyword evidence="5" id="KW-0804">Transcription</keyword>
<evidence type="ECO:0000313" key="7">
    <source>
        <dbReference type="EMBL" id="AKD56250.1"/>
    </source>
</evidence>
<name>A0A0E3ZX87_9BACT</name>
<keyword evidence="8" id="KW-1185">Reference proteome</keyword>
<evidence type="ECO:0000256" key="3">
    <source>
        <dbReference type="ARBA" id="ARBA00023125"/>
    </source>
</evidence>
<keyword evidence="1" id="KW-0963">Cytoplasm</keyword>
<dbReference type="RefSeq" id="WP_046575162.1">
    <property type="nucleotide sequence ID" value="NZ_CP010429.1"/>
</dbReference>
<sequence>MKRCIQHEPIRIQQAEINQWALPIHTHNHFELIYIRDGSGYHIINGHRHPYQSGDVFFLGPSDNHFFDISTRTTFGFLSFTELYLADLTESAGRSWTPRHEQQLPAFYGLVGSIYMDATDRQHLNALFEILLIEQINHQEVAFSLICKSLVMAILNLIERQFTRHQVKLAKSGSSTSDLVQRMFLYICQHIQQPDQLRMDRLADVFHYSPRHLSTLFKQQVGESLQEYIIRYKLKLVEKQLHLNTLTISQIADELGFTDVCHLNKLFKRYYQHTPTDYRRSLSTTISQATA</sequence>
<dbReference type="InterPro" id="IPR003313">
    <property type="entry name" value="AraC-bd"/>
</dbReference>
<dbReference type="InterPro" id="IPR037923">
    <property type="entry name" value="HTH-like"/>
</dbReference>
<gene>
    <name evidence="7" type="ORF">SD10_16430</name>
</gene>
<dbReference type="InterPro" id="IPR009057">
    <property type="entry name" value="Homeodomain-like_sf"/>
</dbReference>
<dbReference type="PANTHER" id="PTHR46796">
    <property type="entry name" value="HTH-TYPE TRANSCRIPTIONAL ACTIVATOR RHAS-RELATED"/>
    <property type="match status" value="1"/>
</dbReference>
<organism evidence="7 8">
    <name type="scientific">Spirosoma radiotolerans</name>
    <dbReference type="NCBI Taxonomy" id="1379870"/>
    <lineage>
        <taxon>Bacteria</taxon>
        <taxon>Pseudomonadati</taxon>
        <taxon>Bacteroidota</taxon>
        <taxon>Cytophagia</taxon>
        <taxon>Cytophagales</taxon>
        <taxon>Cytophagaceae</taxon>
        <taxon>Spirosoma</taxon>
    </lineage>
</organism>
<accession>A0A0E3ZX87</accession>
<dbReference type="Pfam" id="PF02311">
    <property type="entry name" value="AraC_binding"/>
    <property type="match status" value="1"/>
</dbReference>
<evidence type="ECO:0000313" key="8">
    <source>
        <dbReference type="Proteomes" id="UP000033054"/>
    </source>
</evidence>
<dbReference type="InterPro" id="IPR018062">
    <property type="entry name" value="HTH_AraC-typ_CS"/>
</dbReference>
<dbReference type="SMART" id="SM00342">
    <property type="entry name" value="HTH_ARAC"/>
    <property type="match status" value="1"/>
</dbReference>
<dbReference type="KEGG" id="srd:SD10_16430"/>
<dbReference type="STRING" id="1379870.SD10_16430"/>
<keyword evidence="3" id="KW-0238">DNA-binding</keyword>
<dbReference type="Gene3D" id="1.10.10.60">
    <property type="entry name" value="Homeodomain-like"/>
    <property type="match status" value="2"/>
</dbReference>
<dbReference type="Gene3D" id="2.60.120.10">
    <property type="entry name" value="Jelly Rolls"/>
    <property type="match status" value="1"/>
</dbReference>
<dbReference type="PATRIC" id="fig|1379870.5.peg.3567"/>
<protein>
    <recommendedName>
        <fullName evidence="6">HTH araC/xylS-type domain-containing protein</fullName>
    </recommendedName>
</protein>